<evidence type="ECO:0000256" key="1">
    <source>
        <dbReference type="SAM" id="Coils"/>
    </source>
</evidence>
<dbReference type="PANTHER" id="PTHR33246:SF51">
    <property type="entry name" value="MYB_SANT-LIKE DOMAIN-CONTAINING PROTEIN"/>
    <property type="match status" value="1"/>
</dbReference>
<keyword evidence="5" id="KW-1185">Reference proteome</keyword>
<gene>
    <name evidence="3" type="ORF">PTTG_05296</name>
</gene>
<reference evidence="3" key="2">
    <citation type="submission" date="2016-05" db="EMBL/GenBank/DDBJ databases">
        <title>Comparative analysis highlights variable genome content of wheat rusts and divergence of the mating loci.</title>
        <authorList>
            <person name="Cuomo C.A."/>
            <person name="Bakkeren G."/>
            <person name="Szabo L."/>
            <person name="Khalil H."/>
            <person name="Joly D."/>
            <person name="Goldberg J."/>
            <person name="Young S."/>
            <person name="Zeng Q."/>
            <person name="Fellers J."/>
        </authorList>
    </citation>
    <scope>NUCLEOTIDE SEQUENCE [LARGE SCALE GENOMIC DNA]</scope>
    <source>
        <strain evidence="3">1-1 BBBD Race 1</strain>
    </source>
</reference>
<dbReference type="AlphaFoldDB" id="A0A0C4EWV0"/>
<feature type="coiled-coil region" evidence="1">
    <location>
        <begin position="337"/>
        <end position="364"/>
    </location>
</feature>
<evidence type="ECO:0000313" key="5">
    <source>
        <dbReference type="Proteomes" id="UP000005240"/>
    </source>
</evidence>
<sequence>MILYRAQLAQTKAEEERLKNLKSAEKLKGQRARKRRPAGVRTIPNVCTYLEDEANYTRIFGDGAKTVVGTTKVTKGAAYDMFAVFINHKSKNCLHLTGSQLRQRIDGYKKRFVKAKQWAENTGAGIEEGDNLPTLAQLLEGKCPCYERMYAIFGSKANITSLGDFDSLVSGRLYDPTKDEDNVADNELPSTVDGITSSIIPDLVGDDVDDDLPAPLDLSGTAINRSPSLVSQISVARATRGPLATPSMLASTSAAFANTSLASVNRPTTGRRAFPNQHQNDASPSVPTPMATPKVKTLLATAFESSNAEKYGYLKQHMTWEKEKEHNLLQWEKERYTKELERVNEGVQGQLKLAEARMKAARELFDQGKTVAEVEGLLKVIFG</sequence>
<evidence type="ECO:0000256" key="2">
    <source>
        <dbReference type="SAM" id="MobiDB-lite"/>
    </source>
</evidence>
<dbReference type="EnsemblFungi" id="PTTG_05296-t43_1">
    <property type="protein sequence ID" value="PTTG_05296-t43_1-p1"/>
    <property type="gene ID" value="PTTG_05296"/>
</dbReference>
<evidence type="ECO:0000313" key="3">
    <source>
        <dbReference type="EMBL" id="OAV98865.1"/>
    </source>
</evidence>
<protein>
    <submittedName>
        <fullName evidence="3 4">Uncharacterized protein</fullName>
    </submittedName>
</protein>
<accession>A0A0C4EWV0</accession>
<reference evidence="3" key="1">
    <citation type="submission" date="2009-11" db="EMBL/GenBank/DDBJ databases">
        <authorList>
            <consortium name="The Broad Institute Genome Sequencing Platform"/>
            <person name="Ward D."/>
            <person name="Feldgarden M."/>
            <person name="Earl A."/>
            <person name="Young S.K."/>
            <person name="Zeng Q."/>
            <person name="Koehrsen M."/>
            <person name="Alvarado L."/>
            <person name="Berlin A."/>
            <person name="Bochicchio J."/>
            <person name="Borenstein D."/>
            <person name="Chapman S.B."/>
            <person name="Chen Z."/>
            <person name="Engels R."/>
            <person name="Freedman E."/>
            <person name="Gellesch M."/>
            <person name="Goldberg J."/>
            <person name="Griggs A."/>
            <person name="Gujja S."/>
            <person name="Heilman E."/>
            <person name="Heiman D."/>
            <person name="Hepburn T."/>
            <person name="Howarth C."/>
            <person name="Jen D."/>
            <person name="Larson L."/>
            <person name="Lewis B."/>
            <person name="Mehta T."/>
            <person name="Park D."/>
            <person name="Pearson M."/>
            <person name="Roberts A."/>
            <person name="Saif S."/>
            <person name="Shea T."/>
            <person name="Shenoy N."/>
            <person name="Sisk P."/>
            <person name="Stolte C."/>
            <person name="Sykes S."/>
            <person name="Thomson T."/>
            <person name="Walk T."/>
            <person name="White J."/>
            <person name="Yandava C."/>
            <person name="Izard J."/>
            <person name="Baranova O.V."/>
            <person name="Blanton J.M."/>
            <person name="Tanner A.C."/>
            <person name="Dewhirst F.E."/>
            <person name="Haas B."/>
            <person name="Nusbaum C."/>
            <person name="Birren B."/>
        </authorList>
    </citation>
    <scope>NUCLEOTIDE SEQUENCE [LARGE SCALE GENOMIC DNA]</scope>
    <source>
        <strain evidence="3">1-1 BBBD Race 1</strain>
    </source>
</reference>
<reference evidence="4" key="4">
    <citation type="submission" date="2025-05" db="UniProtKB">
        <authorList>
            <consortium name="EnsemblFungi"/>
        </authorList>
    </citation>
    <scope>IDENTIFICATION</scope>
    <source>
        <strain evidence="4">isolate 1-1 / race 1 (BBBD)</strain>
    </source>
</reference>
<organism evidence="3">
    <name type="scientific">Puccinia triticina (isolate 1-1 / race 1 (BBBD))</name>
    <name type="common">Brown leaf rust fungus</name>
    <dbReference type="NCBI Taxonomy" id="630390"/>
    <lineage>
        <taxon>Eukaryota</taxon>
        <taxon>Fungi</taxon>
        <taxon>Dikarya</taxon>
        <taxon>Basidiomycota</taxon>
        <taxon>Pucciniomycotina</taxon>
        <taxon>Pucciniomycetes</taxon>
        <taxon>Pucciniales</taxon>
        <taxon>Pucciniaceae</taxon>
        <taxon>Puccinia</taxon>
    </lineage>
</organism>
<evidence type="ECO:0000313" key="4">
    <source>
        <dbReference type="EnsemblFungi" id="PTTG_05296-t43_1-p1"/>
    </source>
</evidence>
<dbReference type="PANTHER" id="PTHR33246">
    <property type="entry name" value="CCHC-TYPE DOMAIN-CONTAINING PROTEIN"/>
    <property type="match status" value="1"/>
</dbReference>
<dbReference type="EMBL" id="ADAS02000005">
    <property type="protein sequence ID" value="OAV98865.1"/>
    <property type="molecule type" value="Genomic_DNA"/>
</dbReference>
<reference evidence="4 5" key="3">
    <citation type="journal article" date="2017" name="G3 (Bethesda)">
        <title>Comparative analysis highlights variable genome content of wheat rusts and divergence of the mating loci.</title>
        <authorList>
            <person name="Cuomo C.A."/>
            <person name="Bakkeren G."/>
            <person name="Khalil H.B."/>
            <person name="Panwar V."/>
            <person name="Joly D."/>
            <person name="Linning R."/>
            <person name="Sakthikumar S."/>
            <person name="Song X."/>
            <person name="Adiconis X."/>
            <person name="Fan L."/>
            <person name="Goldberg J.M."/>
            <person name="Levin J.Z."/>
            <person name="Young S."/>
            <person name="Zeng Q."/>
            <person name="Anikster Y."/>
            <person name="Bruce M."/>
            <person name="Wang M."/>
            <person name="Yin C."/>
            <person name="McCallum B."/>
            <person name="Szabo L.J."/>
            <person name="Hulbert S."/>
            <person name="Chen X."/>
            <person name="Fellers J.P."/>
        </authorList>
    </citation>
    <scope>NUCLEOTIDE SEQUENCE</scope>
    <source>
        <strain evidence="5">Isolate 1-1 / race 1 (BBBD)</strain>
        <strain evidence="4">isolate 1-1 / race 1 (BBBD)</strain>
    </source>
</reference>
<feature type="region of interest" description="Disordered" evidence="2">
    <location>
        <begin position="268"/>
        <end position="290"/>
    </location>
</feature>
<keyword evidence="1" id="KW-0175">Coiled coil</keyword>
<dbReference type="OrthoDB" id="2507515at2759"/>
<dbReference type="VEuPathDB" id="FungiDB:PTTG_05296"/>
<name>A0A0C4EWV0_PUCT1</name>
<dbReference type="OMA" id="DEANYTR"/>
<proteinExistence type="predicted"/>
<feature type="compositionally biased region" description="Polar residues" evidence="2">
    <location>
        <begin position="276"/>
        <end position="285"/>
    </location>
</feature>
<dbReference type="Proteomes" id="UP000005240">
    <property type="component" value="Unassembled WGS sequence"/>
</dbReference>